<dbReference type="PANTHER" id="PTHR11373:SF4">
    <property type="entry name" value="DEOXYNUCLEOSIDE TRIPHOSPHATE TRIPHOSPHOHYDROLASE SAMHD1"/>
    <property type="match status" value="1"/>
</dbReference>
<dbReference type="GO" id="GO:0008832">
    <property type="term" value="F:dGTPase activity"/>
    <property type="evidence" value="ECO:0007669"/>
    <property type="project" value="TreeGrafter"/>
</dbReference>
<dbReference type="GO" id="GO:0006203">
    <property type="term" value="P:dGTP catabolic process"/>
    <property type="evidence" value="ECO:0007669"/>
    <property type="project" value="TreeGrafter"/>
</dbReference>
<accession>A0A3S9P555</accession>
<dbReference type="EMBL" id="CP034562">
    <property type="protein sequence ID" value="AZQ63345.1"/>
    <property type="molecule type" value="Genomic_DNA"/>
</dbReference>
<dbReference type="Proteomes" id="UP000267268">
    <property type="component" value="Chromosome 1"/>
</dbReference>
<dbReference type="InterPro" id="IPR050135">
    <property type="entry name" value="dGTPase-like"/>
</dbReference>
<sequence>MTYKMINDPIYGFVTIDSPLILELVNHPIFLRLSRIKQMGCSSVVYPGAMHTRFSHALGAMHLMKSAIESIVRKGTEISKEEKEAAMIAILLHDLGHGPFSHALEHVLINVHHEELSLFLMEKMNKEFDGKLNMAIQMFTGKYHRKFFHQMVSSQLDMDRLDYLQRDCFFSGVVEGSVGADRIIRMLDVHNDEIVVLEKGIYSIDRFLNARRMMYWQVYLHKTGLAAELMLQNIVKRAKYLYTQGVELPCDETLKFFLQNTFTKEDFEQNDELIDKYLKIDDFDIWHIIKTWENSGDKVLEVLTKGILTRRLFNCEMSIEKIEAEKLKTVEKELLSIGFLPSDLPFLCLHGDVSNSAYTSAKQGIKVKMKTGEVIDISEASDLPNIEVLTKIVTKHYLCQPKVVS</sequence>
<dbReference type="KEGG" id="fll:EI427_14175"/>
<evidence type="ECO:0000313" key="2">
    <source>
        <dbReference type="EMBL" id="AZQ63345.1"/>
    </source>
</evidence>
<evidence type="ECO:0000313" key="3">
    <source>
        <dbReference type="Proteomes" id="UP000267268"/>
    </source>
</evidence>
<dbReference type="Pfam" id="PF19276">
    <property type="entry name" value="HD_assoc_2"/>
    <property type="match status" value="1"/>
</dbReference>
<dbReference type="RefSeq" id="WP_126615745.1">
    <property type="nucleotide sequence ID" value="NZ_CP034562.1"/>
</dbReference>
<dbReference type="InterPro" id="IPR003607">
    <property type="entry name" value="HD/PDEase_dom"/>
</dbReference>
<gene>
    <name evidence="2" type="ORF">EI427_14175</name>
</gene>
<dbReference type="SMART" id="SM00471">
    <property type="entry name" value="HDc"/>
    <property type="match status" value="1"/>
</dbReference>
<dbReference type="SUPFAM" id="SSF109604">
    <property type="entry name" value="HD-domain/PDEase-like"/>
    <property type="match status" value="1"/>
</dbReference>
<dbReference type="CDD" id="cd00077">
    <property type="entry name" value="HDc"/>
    <property type="match status" value="1"/>
</dbReference>
<evidence type="ECO:0000259" key="1">
    <source>
        <dbReference type="SMART" id="SM00471"/>
    </source>
</evidence>
<dbReference type="OrthoDB" id="9803619at2"/>
<dbReference type="Gene3D" id="1.10.3210.10">
    <property type="entry name" value="Hypothetical protein af1432"/>
    <property type="match status" value="1"/>
</dbReference>
<name>A0A3S9P555_9BACT</name>
<dbReference type="InterPro" id="IPR006674">
    <property type="entry name" value="HD_domain"/>
</dbReference>
<reference evidence="2 3" key="1">
    <citation type="submission" date="2018-12" db="EMBL/GenBank/DDBJ databases">
        <title>Flammeovirga pectinis sp. nov., isolated from the gut of the Korean scallop, Patinopecten yessoensis.</title>
        <authorList>
            <person name="Bae J.-W."/>
            <person name="Jeong Y.-S."/>
            <person name="Kang W."/>
        </authorList>
    </citation>
    <scope>NUCLEOTIDE SEQUENCE [LARGE SCALE GENOMIC DNA]</scope>
    <source>
        <strain evidence="2 3">L12M1</strain>
    </source>
</reference>
<dbReference type="AlphaFoldDB" id="A0A3S9P555"/>
<feature type="domain" description="HD/PDEase" evidence="1">
    <location>
        <begin position="49"/>
        <end position="173"/>
    </location>
</feature>
<organism evidence="2 3">
    <name type="scientific">Flammeovirga pectinis</name>
    <dbReference type="NCBI Taxonomy" id="2494373"/>
    <lineage>
        <taxon>Bacteria</taxon>
        <taxon>Pseudomonadati</taxon>
        <taxon>Bacteroidota</taxon>
        <taxon>Cytophagia</taxon>
        <taxon>Cytophagales</taxon>
        <taxon>Flammeovirgaceae</taxon>
        <taxon>Flammeovirga</taxon>
    </lineage>
</organism>
<dbReference type="Pfam" id="PF01966">
    <property type="entry name" value="HD"/>
    <property type="match status" value="1"/>
</dbReference>
<dbReference type="PANTHER" id="PTHR11373">
    <property type="entry name" value="DEOXYNUCLEOSIDE TRIPHOSPHATE TRIPHOSPHOHYDROLASE"/>
    <property type="match status" value="1"/>
</dbReference>
<protein>
    <submittedName>
        <fullName evidence="2">HD domain-containing protein</fullName>
    </submittedName>
</protein>
<dbReference type="InterPro" id="IPR045509">
    <property type="entry name" value="HD_assoc_2"/>
</dbReference>
<keyword evidence="3" id="KW-1185">Reference proteome</keyword>
<proteinExistence type="predicted"/>